<evidence type="ECO:0000313" key="9">
    <source>
        <dbReference type="EMBL" id="EDQ05676.1"/>
    </source>
</evidence>
<keyword evidence="3" id="KW-1003">Cell membrane</keyword>
<dbReference type="CDD" id="cd06261">
    <property type="entry name" value="TM_PBP2"/>
    <property type="match status" value="1"/>
</dbReference>
<dbReference type="InterPro" id="IPR000515">
    <property type="entry name" value="MetI-like"/>
</dbReference>
<dbReference type="RefSeq" id="WP_007117746.1">
    <property type="nucleotide sequence ID" value="NZ_ABID01000001.1"/>
</dbReference>
<comment type="similarity">
    <text evidence="7">Belongs to the binding-protein-dependent transport system permease family.</text>
</comment>
<gene>
    <name evidence="9" type="ORF">OIHEL45_02660</name>
</gene>
<feature type="transmembrane region" description="Helical" evidence="7">
    <location>
        <begin position="108"/>
        <end position="129"/>
    </location>
</feature>
<evidence type="ECO:0000256" key="5">
    <source>
        <dbReference type="ARBA" id="ARBA00022989"/>
    </source>
</evidence>
<keyword evidence="2 7" id="KW-0813">Transport</keyword>
<dbReference type="Proteomes" id="UP000003257">
    <property type="component" value="Unassembled WGS sequence"/>
</dbReference>
<sequence>MARAVTKQRKIVNTAIAWGIGFLIFFPILWTILTSFKTEAQAIADPPIFLGFDWTLANYEAVLERSNYGRFLWNSIIIAGGSTVLGILIAVPAAWSMAFVPGKRTKDILLWMLSTKMLPAVGVLYPIYLLCIQFGVLDSKIALVIILMLINLPIIVWMLYTYFREIPGEILEAARMDGAGLREEVLYVLTPMAIPGIASTLLLNFILAWNEAFWTLNLTAAKAAPLTAFIASYSSPEGLFYAKLSAASTMAIAPILILGWFSQKQLVSGLTFGAVK</sequence>
<comment type="subcellular location">
    <subcellularLocation>
        <location evidence="1 7">Cell membrane</location>
        <topology evidence="1 7">Multi-pass membrane protein</topology>
    </subcellularLocation>
</comment>
<comment type="caution">
    <text evidence="9">The sequence shown here is derived from an EMBL/GenBank/DDBJ whole genome shotgun (WGS) entry which is preliminary data.</text>
</comment>
<evidence type="ECO:0000313" key="10">
    <source>
        <dbReference type="Proteomes" id="UP000003257"/>
    </source>
</evidence>
<keyword evidence="10" id="KW-1185">Reference proteome</keyword>
<dbReference type="EMBL" id="ABID01000001">
    <property type="protein sequence ID" value="EDQ05676.1"/>
    <property type="molecule type" value="Genomic_DNA"/>
</dbReference>
<feature type="transmembrane region" description="Helical" evidence="7">
    <location>
        <begin position="184"/>
        <end position="207"/>
    </location>
</feature>
<evidence type="ECO:0000256" key="4">
    <source>
        <dbReference type="ARBA" id="ARBA00022692"/>
    </source>
</evidence>
<dbReference type="Pfam" id="PF00528">
    <property type="entry name" value="BPD_transp_1"/>
    <property type="match status" value="1"/>
</dbReference>
<keyword evidence="6 7" id="KW-0472">Membrane</keyword>
<organism evidence="9 10">
    <name type="scientific">Sulfitobacter indolifex HEL-45</name>
    <dbReference type="NCBI Taxonomy" id="391624"/>
    <lineage>
        <taxon>Bacteria</taxon>
        <taxon>Pseudomonadati</taxon>
        <taxon>Pseudomonadota</taxon>
        <taxon>Alphaproteobacteria</taxon>
        <taxon>Rhodobacterales</taxon>
        <taxon>Roseobacteraceae</taxon>
        <taxon>Sulfitobacter</taxon>
    </lineage>
</organism>
<feature type="transmembrane region" description="Helical" evidence="7">
    <location>
        <begin position="240"/>
        <end position="261"/>
    </location>
</feature>
<accession>A0ABM9X8L9</accession>
<evidence type="ECO:0000256" key="3">
    <source>
        <dbReference type="ARBA" id="ARBA00022475"/>
    </source>
</evidence>
<feature type="transmembrane region" description="Helical" evidence="7">
    <location>
        <begin position="141"/>
        <end position="163"/>
    </location>
</feature>
<proteinExistence type="inferred from homology"/>
<dbReference type="InterPro" id="IPR050901">
    <property type="entry name" value="BP-dep_ABC_trans_perm"/>
</dbReference>
<feature type="transmembrane region" description="Helical" evidence="7">
    <location>
        <begin position="12"/>
        <end position="33"/>
    </location>
</feature>
<evidence type="ECO:0000256" key="1">
    <source>
        <dbReference type="ARBA" id="ARBA00004651"/>
    </source>
</evidence>
<keyword evidence="4 7" id="KW-0812">Transmembrane</keyword>
<feature type="transmembrane region" description="Helical" evidence="7">
    <location>
        <begin position="71"/>
        <end position="96"/>
    </location>
</feature>
<name>A0ABM9X8L9_9RHOB</name>
<evidence type="ECO:0000256" key="6">
    <source>
        <dbReference type="ARBA" id="ARBA00023136"/>
    </source>
</evidence>
<dbReference type="InterPro" id="IPR035906">
    <property type="entry name" value="MetI-like_sf"/>
</dbReference>
<keyword evidence="5 7" id="KW-1133">Transmembrane helix</keyword>
<dbReference type="PANTHER" id="PTHR32243:SF18">
    <property type="entry name" value="INNER MEMBRANE ABC TRANSPORTER PERMEASE PROTEIN YCJP"/>
    <property type="match status" value="1"/>
</dbReference>
<dbReference type="Gene3D" id="1.10.3720.10">
    <property type="entry name" value="MetI-like"/>
    <property type="match status" value="1"/>
</dbReference>
<dbReference type="PROSITE" id="PS50928">
    <property type="entry name" value="ABC_TM1"/>
    <property type="match status" value="1"/>
</dbReference>
<evidence type="ECO:0000259" key="8">
    <source>
        <dbReference type="PROSITE" id="PS50928"/>
    </source>
</evidence>
<dbReference type="PANTHER" id="PTHR32243">
    <property type="entry name" value="MALTOSE TRANSPORT SYSTEM PERMEASE-RELATED"/>
    <property type="match status" value="1"/>
</dbReference>
<feature type="domain" description="ABC transmembrane type-1" evidence="8">
    <location>
        <begin position="72"/>
        <end position="262"/>
    </location>
</feature>
<protein>
    <submittedName>
        <fullName evidence="9">Sugar ABC transporter, permease protein, putative</fullName>
    </submittedName>
</protein>
<dbReference type="SUPFAM" id="SSF161098">
    <property type="entry name" value="MetI-like"/>
    <property type="match status" value="1"/>
</dbReference>
<evidence type="ECO:0000256" key="2">
    <source>
        <dbReference type="ARBA" id="ARBA00022448"/>
    </source>
</evidence>
<evidence type="ECO:0000256" key="7">
    <source>
        <dbReference type="RuleBase" id="RU363032"/>
    </source>
</evidence>
<reference evidence="9 10" key="1">
    <citation type="submission" date="2007-11" db="EMBL/GenBank/DDBJ databases">
        <authorList>
            <person name="Wagner-Dobler I."/>
            <person name="Ferriera S."/>
            <person name="Johnson J."/>
            <person name="Kravitz S."/>
            <person name="Beeson K."/>
            <person name="Sutton G."/>
            <person name="Rogers Y.-H."/>
            <person name="Friedman R."/>
            <person name="Frazier M."/>
            <person name="Venter J.C."/>
        </authorList>
    </citation>
    <scope>NUCLEOTIDE SEQUENCE [LARGE SCALE GENOMIC DNA]</scope>
    <source>
        <strain evidence="9 10">HEL-45</strain>
    </source>
</reference>